<dbReference type="EMBL" id="BJVQ01000006">
    <property type="protein sequence ID" value="GEL45598.1"/>
    <property type="molecule type" value="Genomic_DNA"/>
</dbReference>
<dbReference type="InterPro" id="IPR018076">
    <property type="entry name" value="T2SS_GspF_dom"/>
</dbReference>
<keyword evidence="3 6" id="KW-0812">Transmembrane</keyword>
<dbReference type="PANTHER" id="PTHR35007">
    <property type="entry name" value="INTEGRAL MEMBRANE PROTEIN-RELATED"/>
    <property type="match status" value="1"/>
</dbReference>
<dbReference type="AlphaFoldDB" id="A0A511FCQ6"/>
<feature type="transmembrane region" description="Helical" evidence="6">
    <location>
        <begin position="150"/>
        <end position="175"/>
    </location>
</feature>
<dbReference type="EMBL" id="JACHDN010000001">
    <property type="protein sequence ID" value="MBB5472465.1"/>
    <property type="molecule type" value="Genomic_DNA"/>
</dbReference>
<evidence type="ECO:0000313" key="11">
    <source>
        <dbReference type="Proteomes" id="UP000564629"/>
    </source>
</evidence>
<dbReference type="Proteomes" id="UP000564629">
    <property type="component" value="Unassembled WGS sequence"/>
</dbReference>
<evidence type="ECO:0000256" key="6">
    <source>
        <dbReference type="SAM" id="Phobius"/>
    </source>
</evidence>
<dbReference type="Pfam" id="PF00482">
    <property type="entry name" value="T2SSF"/>
    <property type="match status" value="1"/>
</dbReference>
<dbReference type="Proteomes" id="UP000321723">
    <property type="component" value="Unassembled WGS sequence"/>
</dbReference>
<evidence type="ECO:0000256" key="3">
    <source>
        <dbReference type="ARBA" id="ARBA00022692"/>
    </source>
</evidence>
<evidence type="ECO:0000256" key="4">
    <source>
        <dbReference type="ARBA" id="ARBA00022989"/>
    </source>
</evidence>
<evidence type="ECO:0000256" key="2">
    <source>
        <dbReference type="ARBA" id="ARBA00022475"/>
    </source>
</evidence>
<name>A0A511FCQ6_9CELL</name>
<dbReference type="RefSeq" id="WP_146833707.1">
    <property type="nucleotide sequence ID" value="NZ_BJVQ01000006.1"/>
</dbReference>
<sequence length="180" mass="18409">MAEPLLVALVVAATLLLRPPSRRPDPWTRRRAGPTPAAHAEPDHVAVVDLLAVAVEAGASVPRALEAVGVALGGRTGADLERAGAALLLGASWPAAWVHAPSLGRALAGMAPAWDSGTAAGPALRTAAAELRRHRDRAAREAAGRLGVRLVLPLGLCFLPAFVLIGLVPVLVSLARSLLG</sequence>
<accession>A0A511FCQ6</accession>
<evidence type="ECO:0000259" key="7">
    <source>
        <dbReference type="Pfam" id="PF00482"/>
    </source>
</evidence>
<reference evidence="8 10" key="1">
    <citation type="submission" date="2019-07" db="EMBL/GenBank/DDBJ databases">
        <title>Whole genome shotgun sequence of Cellulomonas hominis NBRC 16055.</title>
        <authorList>
            <person name="Hosoyama A."/>
            <person name="Uohara A."/>
            <person name="Ohji S."/>
            <person name="Ichikawa N."/>
        </authorList>
    </citation>
    <scope>NUCLEOTIDE SEQUENCE [LARGE SCALE GENOMIC DNA]</scope>
    <source>
        <strain evidence="8 10">NBRC 16055</strain>
    </source>
</reference>
<keyword evidence="10" id="KW-1185">Reference proteome</keyword>
<comment type="caution">
    <text evidence="8">The sequence shown here is derived from an EMBL/GenBank/DDBJ whole genome shotgun (WGS) entry which is preliminary data.</text>
</comment>
<gene>
    <name evidence="8" type="ORF">CHO01_07140</name>
    <name evidence="9" type="ORF">HNR08_001201</name>
</gene>
<dbReference type="GO" id="GO:0005886">
    <property type="term" value="C:plasma membrane"/>
    <property type="evidence" value="ECO:0007669"/>
    <property type="project" value="UniProtKB-SubCell"/>
</dbReference>
<keyword evidence="2" id="KW-1003">Cell membrane</keyword>
<evidence type="ECO:0000313" key="10">
    <source>
        <dbReference type="Proteomes" id="UP000321723"/>
    </source>
</evidence>
<evidence type="ECO:0000313" key="9">
    <source>
        <dbReference type="EMBL" id="MBB5472465.1"/>
    </source>
</evidence>
<reference evidence="9 11" key="2">
    <citation type="submission" date="2020-08" db="EMBL/GenBank/DDBJ databases">
        <title>Sequencing the genomes of 1000 actinobacteria strains.</title>
        <authorList>
            <person name="Klenk H.-P."/>
        </authorList>
    </citation>
    <scope>NUCLEOTIDE SEQUENCE [LARGE SCALE GENOMIC DNA]</scope>
    <source>
        <strain evidence="9 11">DSM 9581</strain>
    </source>
</reference>
<keyword evidence="4 6" id="KW-1133">Transmembrane helix</keyword>
<proteinExistence type="predicted"/>
<feature type="domain" description="Type II secretion system protein GspF" evidence="7">
    <location>
        <begin position="49"/>
        <end position="167"/>
    </location>
</feature>
<evidence type="ECO:0000313" key="8">
    <source>
        <dbReference type="EMBL" id="GEL45598.1"/>
    </source>
</evidence>
<keyword evidence="5 6" id="KW-0472">Membrane</keyword>
<dbReference type="PANTHER" id="PTHR35007:SF3">
    <property type="entry name" value="POSSIBLE CONSERVED ALANINE RICH MEMBRANE PROTEIN"/>
    <property type="match status" value="1"/>
</dbReference>
<protein>
    <submittedName>
        <fullName evidence="9">Pilus assembly protein TadC</fullName>
    </submittedName>
</protein>
<comment type="subcellular location">
    <subcellularLocation>
        <location evidence="1">Cell membrane</location>
        <topology evidence="1">Multi-pass membrane protein</topology>
    </subcellularLocation>
</comment>
<evidence type="ECO:0000256" key="5">
    <source>
        <dbReference type="ARBA" id="ARBA00023136"/>
    </source>
</evidence>
<evidence type="ECO:0000256" key="1">
    <source>
        <dbReference type="ARBA" id="ARBA00004651"/>
    </source>
</evidence>
<organism evidence="8 10">
    <name type="scientific">Cellulomonas hominis</name>
    <dbReference type="NCBI Taxonomy" id="156981"/>
    <lineage>
        <taxon>Bacteria</taxon>
        <taxon>Bacillati</taxon>
        <taxon>Actinomycetota</taxon>
        <taxon>Actinomycetes</taxon>
        <taxon>Micrococcales</taxon>
        <taxon>Cellulomonadaceae</taxon>
        <taxon>Cellulomonas</taxon>
    </lineage>
</organism>